<feature type="signal peptide" evidence="2">
    <location>
        <begin position="1"/>
        <end position="24"/>
    </location>
</feature>
<feature type="chain" id="PRO_5042119579" description="Type IV pilus biogenesis protein PilP" evidence="2">
    <location>
        <begin position="25"/>
        <end position="261"/>
    </location>
</feature>
<proteinExistence type="predicted"/>
<dbReference type="GeneID" id="39474199"/>
<feature type="region of interest" description="Disordered" evidence="1">
    <location>
        <begin position="122"/>
        <end position="159"/>
    </location>
</feature>
<reference evidence="3 4" key="1">
    <citation type="journal article" date="2011" name="PLoS Pathog.">
        <title>Dynamic evolution of pathogenicity revealed by sequencing and comparative genomics of 19 Pseudomonas syringae isolates.</title>
        <authorList>
            <person name="Baltrus D.A."/>
            <person name="Nishimura M.T."/>
            <person name="Romanchuk A."/>
            <person name="Chang J.H."/>
            <person name="Mukhtar M.S."/>
            <person name="Cherkis K."/>
            <person name="Roach J."/>
            <person name="Grant S.R."/>
            <person name="Jones C.D."/>
            <person name="Dangl J.L."/>
        </authorList>
    </citation>
    <scope>NUCLEOTIDE SEQUENCE [LARGE SCALE GENOMIC DNA]</scope>
    <source>
        <strain evidence="3 4">M301315</strain>
    </source>
</reference>
<keyword evidence="3" id="KW-0614">Plasmid</keyword>
<geneLocation type="plasmid" evidence="4">
    <name>pmppla107</name>
</geneLocation>
<evidence type="ECO:0008006" key="5">
    <source>
        <dbReference type="Google" id="ProtNLM"/>
    </source>
</evidence>
<evidence type="ECO:0000256" key="2">
    <source>
        <dbReference type="SAM" id="SignalP"/>
    </source>
</evidence>
<accession>A0AAD0PVN6</accession>
<keyword evidence="2" id="KW-0732">Signal</keyword>
<organism evidence="3 4">
    <name type="scientific">Pseudomonas amygdali pv. lachrymans str. M301315</name>
    <dbReference type="NCBI Taxonomy" id="629260"/>
    <lineage>
        <taxon>Bacteria</taxon>
        <taxon>Pseudomonadati</taxon>
        <taxon>Pseudomonadota</taxon>
        <taxon>Gammaproteobacteria</taxon>
        <taxon>Pseudomonadales</taxon>
        <taxon>Pseudomonadaceae</taxon>
        <taxon>Pseudomonas</taxon>
        <taxon>Pseudomonas amygdali</taxon>
    </lineage>
</organism>
<sequence>MKHTYTKALLACALTTVFSMHAMAVEPSQAPSASFAAPVGAPAEVPAAAPEPVAQANIAAEEDTPASLYSNLNAEQAEEISKSKEVTKSLDELNRRKDKSQIELDIIKLELEKAKSRDEIKKLKGQATAPEATSIGKVEVPADNGGSESHKGGSGAANSPLDRVFVTQIYGMEGSETATVFYENSIIKAHSGDSIADGLRLEKVLSNGAIFSYKGKVKKTLLTTKQQAFSRSFTSNSDDDGDHNRQQMPRMATPMSPTPGN</sequence>
<evidence type="ECO:0000313" key="4">
    <source>
        <dbReference type="Proteomes" id="UP000006426"/>
    </source>
</evidence>
<dbReference type="RefSeq" id="WP_005742318.1">
    <property type="nucleotide sequence ID" value="NZ_CP031226.1"/>
</dbReference>
<evidence type="ECO:0000256" key="1">
    <source>
        <dbReference type="SAM" id="MobiDB-lite"/>
    </source>
</evidence>
<name>A0AAD0PVN6_PSEAV</name>
<dbReference type="Proteomes" id="UP000006426">
    <property type="component" value="Plasmid pmppla107"/>
</dbReference>
<gene>
    <name evidence="3" type="ORF">PLA107_030140</name>
</gene>
<protein>
    <recommendedName>
        <fullName evidence="5">Type IV pilus biogenesis protein PilP</fullName>
    </recommendedName>
</protein>
<dbReference type="AlphaFoldDB" id="A0AAD0PVN6"/>
<feature type="region of interest" description="Disordered" evidence="1">
    <location>
        <begin position="232"/>
        <end position="261"/>
    </location>
</feature>
<evidence type="ECO:0000313" key="3">
    <source>
        <dbReference type="EMBL" id="AXH59489.1"/>
    </source>
</evidence>
<dbReference type="EMBL" id="CP031226">
    <property type="protein sequence ID" value="AXH59489.1"/>
    <property type="molecule type" value="Genomic_DNA"/>
</dbReference>